<evidence type="ECO:0000313" key="3">
    <source>
        <dbReference type="Proteomes" id="UP000245207"/>
    </source>
</evidence>
<name>A0A2U1NWP3_ARTAN</name>
<proteinExistence type="predicted"/>
<feature type="domain" description="Reverse transcriptase zinc-binding" evidence="1">
    <location>
        <begin position="4"/>
        <end position="88"/>
    </location>
</feature>
<keyword evidence="2" id="KW-0695">RNA-directed DNA polymerase</keyword>
<organism evidence="2 3">
    <name type="scientific">Artemisia annua</name>
    <name type="common">Sweet wormwood</name>
    <dbReference type="NCBI Taxonomy" id="35608"/>
    <lineage>
        <taxon>Eukaryota</taxon>
        <taxon>Viridiplantae</taxon>
        <taxon>Streptophyta</taxon>
        <taxon>Embryophyta</taxon>
        <taxon>Tracheophyta</taxon>
        <taxon>Spermatophyta</taxon>
        <taxon>Magnoliopsida</taxon>
        <taxon>eudicotyledons</taxon>
        <taxon>Gunneridae</taxon>
        <taxon>Pentapetalae</taxon>
        <taxon>asterids</taxon>
        <taxon>campanulids</taxon>
        <taxon>Asterales</taxon>
        <taxon>Asteraceae</taxon>
        <taxon>Asteroideae</taxon>
        <taxon>Anthemideae</taxon>
        <taxon>Artemisiinae</taxon>
        <taxon>Artemisia</taxon>
    </lineage>
</organism>
<dbReference type="GO" id="GO:0003964">
    <property type="term" value="F:RNA-directed DNA polymerase activity"/>
    <property type="evidence" value="ECO:0007669"/>
    <property type="project" value="UniProtKB-KW"/>
</dbReference>
<sequence>MGNFTVKSARLAIDKKLLISDTKVTRWSKLVPIKVNVMGWRLSIDKLPTRVNLDARGIDILSVLCPVCGECTESTSHIFFECSFVSQVYKMFERWWDIHIPETRCYQQWLDWFLALRLHKVQKAAFGNNVLVTMVACVVS</sequence>
<protein>
    <submittedName>
        <fullName evidence="2">Reverse transcriptase zinc-binding domain-containing protein</fullName>
    </submittedName>
</protein>
<keyword evidence="2" id="KW-0808">Transferase</keyword>
<dbReference type="OrthoDB" id="1743609at2759"/>
<evidence type="ECO:0000313" key="2">
    <source>
        <dbReference type="EMBL" id="PWA77908.1"/>
    </source>
</evidence>
<keyword evidence="3" id="KW-1185">Reference proteome</keyword>
<evidence type="ECO:0000259" key="1">
    <source>
        <dbReference type="Pfam" id="PF13966"/>
    </source>
</evidence>
<accession>A0A2U1NWP3</accession>
<dbReference type="Pfam" id="PF13966">
    <property type="entry name" value="zf-RVT"/>
    <property type="match status" value="1"/>
</dbReference>
<keyword evidence="2" id="KW-0548">Nucleotidyltransferase</keyword>
<gene>
    <name evidence="2" type="ORF">CTI12_AA212150</name>
</gene>
<comment type="caution">
    <text evidence="2">The sequence shown here is derived from an EMBL/GenBank/DDBJ whole genome shotgun (WGS) entry which is preliminary data.</text>
</comment>
<dbReference type="EMBL" id="PKPP01002060">
    <property type="protein sequence ID" value="PWA77908.1"/>
    <property type="molecule type" value="Genomic_DNA"/>
</dbReference>
<reference evidence="2 3" key="1">
    <citation type="journal article" date="2018" name="Mol. Plant">
        <title>The genome of Artemisia annua provides insight into the evolution of Asteraceae family and artemisinin biosynthesis.</title>
        <authorList>
            <person name="Shen Q."/>
            <person name="Zhang L."/>
            <person name="Liao Z."/>
            <person name="Wang S."/>
            <person name="Yan T."/>
            <person name="Shi P."/>
            <person name="Liu M."/>
            <person name="Fu X."/>
            <person name="Pan Q."/>
            <person name="Wang Y."/>
            <person name="Lv Z."/>
            <person name="Lu X."/>
            <person name="Zhang F."/>
            <person name="Jiang W."/>
            <person name="Ma Y."/>
            <person name="Chen M."/>
            <person name="Hao X."/>
            <person name="Li L."/>
            <person name="Tang Y."/>
            <person name="Lv G."/>
            <person name="Zhou Y."/>
            <person name="Sun X."/>
            <person name="Brodelius P.E."/>
            <person name="Rose J.K.C."/>
            <person name="Tang K."/>
        </authorList>
    </citation>
    <scope>NUCLEOTIDE SEQUENCE [LARGE SCALE GENOMIC DNA]</scope>
    <source>
        <strain evidence="3">cv. Huhao1</strain>
        <tissue evidence="2">Leaf</tissue>
    </source>
</reference>
<dbReference type="AlphaFoldDB" id="A0A2U1NWP3"/>
<dbReference type="Proteomes" id="UP000245207">
    <property type="component" value="Unassembled WGS sequence"/>
</dbReference>
<dbReference type="InterPro" id="IPR026960">
    <property type="entry name" value="RVT-Znf"/>
</dbReference>